<protein>
    <submittedName>
        <fullName evidence="2">Uncharacterized protein</fullName>
    </submittedName>
</protein>
<comment type="caution">
    <text evidence="2">The sequence shown here is derived from an EMBL/GenBank/DDBJ whole genome shotgun (WGS) entry which is preliminary data.</text>
</comment>
<feature type="region of interest" description="Disordered" evidence="1">
    <location>
        <begin position="43"/>
        <end position="103"/>
    </location>
</feature>
<evidence type="ECO:0000256" key="1">
    <source>
        <dbReference type="SAM" id="MobiDB-lite"/>
    </source>
</evidence>
<feature type="compositionally biased region" description="Basic and acidic residues" evidence="1">
    <location>
        <begin position="149"/>
        <end position="169"/>
    </location>
</feature>
<accession>A0ABN9S185</accession>
<organism evidence="2 3">
    <name type="scientific">Prorocentrum cordatum</name>
    <dbReference type="NCBI Taxonomy" id="2364126"/>
    <lineage>
        <taxon>Eukaryota</taxon>
        <taxon>Sar</taxon>
        <taxon>Alveolata</taxon>
        <taxon>Dinophyceae</taxon>
        <taxon>Prorocentrales</taxon>
        <taxon>Prorocentraceae</taxon>
        <taxon>Prorocentrum</taxon>
    </lineage>
</organism>
<evidence type="ECO:0000313" key="2">
    <source>
        <dbReference type="EMBL" id="CAK0825328.1"/>
    </source>
</evidence>
<keyword evidence="3" id="KW-1185">Reference proteome</keyword>
<proteinExistence type="predicted"/>
<dbReference type="Proteomes" id="UP001189429">
    <property type="component" value="Unassembled WGS sequence"/>
</dbReference>
<feature type="compositionally biased region" description="Polar residues" evidence="1">
    <location>
        <begin position="43"/>
        <end position="56"/>
    </location>
</feature>
<gene>
    <name evidence="2" type="ORF">PCOR1329_LOCUS25479</name>
</gene>
<feature type="region of interest" description="Disordered" evidence="1">
    <location>
        <begin position="115"/>
        <end position="235"/>
    </location>
</feature>
<dbReference type="EMBL" id="CAUYUJ010008892">
    <property type="protein sequence ID" value="CAK0825328.1"/>
    <property type="molecule type" value="Genomic_DNA"/>
</dbReference>
<evidence type="ECO:0000313" key="3">
    <source>
        <dbReference type="Proteomes" id="UP001189429"/>
    </source>
</evidence>
<feature type="compositionally biased region" description="Basic and acidic residues" evidence="1">
    <location>
        <begin position="63"/>
        <end position="77"/>
    </location>
</feature>
<name>A0ABN9S185_9DINO</name>
<reference evidence="2" key="1">
    <citation type="submission" date="2023-10" db="EMBL/GenBank/DDBJ databases">
        <authorList>
            <person name="Chen Y."/>
            <person name="Shah S."/>
            <person name="Dougan E. K."/>
            <person name="Thang M."/>
            <person name="Chan C."/>
        </authorList>
    </citation>
    <scope>NUCLEOTIDE SEQUENCE [LARGE SCALE GENOMIC DNA]</scope>
</reference>
<feature type="compositionally biased region" description="Acidic residues" evidence="1">
    <location>
        <begin position="78"/>
        <end position="88"/>
    </location>
</feature>
<feature type="compositionally biased region" description="Polar residues" evidence="1">
    <location>
        <begin position="218"/>
        <end position="227"/>
    </location>
</feature>
<feature type="compositionally biased region" description="Basic residues" evidence="1">
    <location>
        <begin position="172"/>
        <end position="181"/>
    </location>
</feature>
<sequence length="268" mass="29982">MEPRYGRLSVVLAEILMPAWSAPMLKNNLAPIRPSTIGISTWAQTTNGVARQTQPPTARARRRESPRAAREGEGAENREEEEEEEETAAADLHMPRSTAHQKRWTRGACGHYANIGAKMGGPHHNDRLRTPRSRHRVEKLVLDGDAEADPSREDDERMMGDKRERERGGGGRPRRRGRRPPLRSPKGQKGAMYTPCGRPLPWALARRSSSPGLRPASPSGTGENARSSRAAVPNPDIRMTMIVFPRKLFWEKKAENRGGRRTDTPNEI</sequence>